<dbReference type="InterPro" id="IPR013954">
    <property type="entry name" value="PNK3P"/>
</dbReference>
<dbReference type="GO" id="GO:0046403">
    <property type="term" value="F:polynucleotide 3'-phosphatase activity"/>
    <property type="evidence" value="ECO:0007669"/>
    <property type="project" value="TreeGrafter"/>
</dbReference>
<dbReference type="NCBIfam" id="TIGR01664">
    <property type="entry name" value="DNA-3'-Pase"/>
    <property type="match status" value="1"/>
</dbReference>
<dbReference type="Proteomes" id="UP000243515">
    <property type="component" value="Unassembled WGS sequence"/>
</dbReference>
<dbReference type="GO" id="GO:0003690">
    <property type="term" value="F:double-stranded DNA binding"/>
    <property type="evidence" value="ECO:0007669"/>
    <property type="project" value="TreeGrafter"/>
</dbReference>
<feature type="region of interest" description="Disordered" evidence="1">
    <location>
        <begin position="1"/>
        <end position="29"/>
    </location>
</feature>
<evidence type="ECO:0000313" key="3">
    <source>
        <dbReference type="Proteomes" id="UP000243515"/>
    </source>
</evidence>
<dbReference type="SUPFAM" id="SSF56784">
    <property type="entry name" value="HAD-like"/>
    <property type="match status" value="1"/>
</dbReference>
<dbReference type="PANTHER" id="PTHR12083:SF9">
    <property type="entry name" value="BIFUNCTIONAL POLYNUCLEOTIDE PHOSPHATASE_KINASE"/>
    <property type="match status" value="1"/>
</dbReference>
<sequence length="305" mass="34239">MGRAAGTKRPASPKPAISPPPRKRKVESTVTRTTVAAFFTPNSQKKPEKISWRTVDRSLLAGRYTKEHAEKRLTENKEKKWKVAAFDFDGTVISTSSGNRFARDSNDWKWWHQTVPDRIRELDANGYQVVVFSNQKNINLQSQLKAGRSESKSLSNFKEKSAAVMRQLGVSMSIYAATQYDEYRKPRMSMWNEFLDDYDLDIDERIDLQGSFFVGDAAGRPGDHSSVDRGFAANVRITFKTPEEFFLGAAAEQIVRPFDPASYLDDASSSPGMHVTYLGFLCGLSPTHLLPVPSVQHPEAESNPI</sequence>
<protein>
    <recommendedName>
        <fullName evidence="4">DNA 3'-phosphatase</fullName>
    </recommendedName>
</protein>
<dbReference type="InterPro" id="IPR006549">
    <property type="entry name" value="HAD-SF_hydro_IIIA"/>
</dbReference>
<dbReference type="InterPro" id="IPR023214">
    <property type="entry name" value="HAD_sf"/>
</dbReference>
<evidence type="ECO:0008006" key="4">
    <source>
        <dbReference type="Google" id="ProtNLM"/>
    </source>
</evidence>
<reference evidence="2 3" key="1">
    <citation type="journal article" date="2015" name="Environ. Microbiol.">
        <title>Metagenome sequence of Elaphomyces granulatus from sporocarp tissue reveals Ascomycota ectomycorrhizal fingerprints of genome expansion and a Proteobacteria-rich microbiome.</title>
        <authorList>
            <person name="Quandt C.A."/>
            <person name="Kohler A."/>
            <person name="Hesse C.N."/>
            <person name="Sharpton T.J."/>
            <person name="Martin F."/>
            <person name="Spatafora J.W."/>
        </authorList>
    </citation>
    <scope>NUCLEOTIDE SEQUENCE [LARGE SCALE GENOMIC DNA]</scope>
    <source>
        <strain evidence="2 3">OSC145934</strain>
    </source>
</reference>
<accession>A0A232M3T6</accession>
<dbReference type="OrthoDB" id="19045at2759"/>
<evidence type="ECO:0000256" key="1">
    <source>
        <dbReference type="SAM" id="MobiDB-lite"/>
    </source>
</evidence>
<dbReference type="NCBIfam" id="TIGR01662">
    <property type="entry name" value="HAD-SF-IIIA"/>
    <property type="match status" value="1"/>
</dbReference>
<dbReference type="Gene3D" id="3.40.50.1000">
    <property type="entry name" value="HAD superfamily/HAD-like"/>
    <property type="match status" value="1"/>
</dbReference>
<dbReference type="InterPro" id="IPR036412">
    <property type="entry name" value="HAD-like_sf"/>
</dbReference>
<proteinExistence type="predicted"/>
<dbReference type="EMBL" id="NPHW01002613">
    <property type="protein sequence ID" value="OXV11080.1"/>
    <property type="molecule type" value="Genomic_DNA"/>
</dbReference>
<dbReference type="Pfam" id="PF08645">
    <property type="entry name" value="PNK3P"/>
    <property type="match status" value="1"/>
</dbReference>
<dbReference type="GO" id="GO:0046404">
    <property type="term" value="F:ATP-dependent polydeoxyribonucleotide 5'-hydroxyl-kinase activity"/>
    <property type="evidence" value="ECO:0007669"/>
    <property type="project" value="TreeGrafter"/>
</dbReference>
<comment type="caution">
    <text evidence="2">The sequence shown here is derived from an EMBL/GenBank/DDBJ whole genome shotgun (WGS) entry which is preliminary data.</text>
</comment>
<keyword evidence="3" id="KW-1185">Reference proteome</keyword>
<dbReference type="AlphaFoldDB" id="A0A232M3T6"/>
<gene>
    <name evidence="2" type="ORF">Egran_01160</name>
</gene>
<name>A0A232M3T6_9EURO</name>
<dbReference type="PANTHER" id="PTHR12083">
    <property type="entry name" value="BIFUNCTIONAL POLYNUCLEOTIDE PHOSPHATASE/KINASE"/>
    <property type="match status" value="1"/>
</dbReference>
<dbReference type="InterPro" id="IPR006551">
    <property type="entry name" value="Polynucleotide_phosphatase"/>
</dbReference>
<organism evidence="2 3">
    <name type="scientific">Elaphomyces granulatus</name>
    <dbReference type="NCBI Taxonomy" id="519963"/>
    <lineage>
        <taxon>Eukaryota</taxon>
        <taxon>Fungi</taxon>
        <taxon>Dikarya</taxon>
        <taxon>Ascomycota</taxon>
        <taxon>Pezizomycotina</taxon>
        <taxon>Eurotiomycetes</taxon>
        <taxon>Eurotiomycetidae</taxon>
        <taxon>Eurotiales</taxon>
        <taxon>Elaphomycetaceae</taxon>
        <taxon>Elaphomyces</taxon>
    </lineage>
</organism>
<dbReference type="GO" id="GO:0006281">
    <property type="term" value="P:DNA repair"/>
    <property type="evidence" value="ECO:0007669"/>
    <property type="project" value="TreeGrafter"/>
</dbReference>
<evidence type="ECO:0000313" key="2">
    <source>
        <dbReference type="EMBL" id="OXV11080.1"/>
    </source>
</evidence>